<feature type="compositionally biased region" description="Polar residues" evidence="1">
    <location>
        <begin position="37"/>
        <end position="50"/>
    </location>
</feature>
<sequence>MRIIGAQLLKDKLTDSDSDEVDEQVEQFKQIGKKGLGQNSASGTTRSQMNIGAEQTRKANTTVGSN</sequence>
<reference evidence="2 3" key="1">
    <citation type="submission" date="2019-03" db="EMBL/GenBank/DDBJ databases">
        <title>Single cell metagenomics reveals metabolic interactions within the superorganism composed of flagellate Streblomastix strix and complex community of Bacteroidetes bacteria on its surface.</title>
        <authorList>
            <person name="Treitli S.C."/>
            <person name="Kolisko M."/>
            <person name="Husnik F."/>
            <person name="Keeling P."/>
            <person name="Hampl V."/>
        </authorList>
    </citation>
    <scope>NUCLEOTIDE SEQUENCE [LARGE SCALE GENOMIC DNA]</scope>
    <source>
        <strain evidence="2">ST1C</strain>
    </source>
</reference>
<dbReference type="AlphaFoldDB" id="A0A5J4VNF7"/>
<dbReference type="EMBL" id="SNRW01006007">
    <property type="protein sequence ID" value="KAA6383916.1"/>
    <property type="molecule type" value="Genomic_DNA"/>
</dbReference>
<protein>
    <submittedName>
        <fullName evidence="2">Uncharacterized protein</fullName>
    </submittedName>
</protein>
<organism evidence="2 3">
    <name type="scientific">Streblomastix strix</name>
    <dbReference type="NCBI Taxonomy" id="222440"/>
    <lineage>
        <taxon>Eukaryota</taxon>
        <taxon>Metamonada</taxon>
        <taxon>Preaxostyla</taxon>
        <taxon>Oxymonadida</taxon>
        <taxon>Streblomastigidae</taxon>
        <taxon>Streblomastix</taxon>
    </lineage>
</organism>
<gene>
    <name evidence="2" type="ORF">EZS28_020555</name>
</gene>
<comment type="caution">
    <text evidence="2">The sequence shown here is derived from an EMBL/GenBank/DDBJ whole genome shotgun (WGS) entry which is preliminary data.</text>
</comment>
<feature type="region of interest" description="Disordered" evidence="1">
    <location>
        <begin position="34"/>
        <end position="66"/>
    </location>
</feature>
<name>A0A5J4VNF7_9EUKA</name>
<evidence type="ECO:0000313" key="2">
    <source>
        <dbReference type="EMBL" id="KAA6383916.1"/>
    </source>
</evidence>
<accession>A0A5J4VNF7</accession>
<proteinExistence type="predicted"/>
<evidence type="ECO:0000256" key="1">
    <source>
        <dbReference type="SAM" id="MobiDB-lite"/>
    </source>
</evidence>
<dbReference type="Proteomes" id="UP000324800">
    <property type="component" value="Unassembled WGS sequence"/>
</dbReference>
<evidence type="ECO:0000313" key="3">
    <source>
        <dbReference type="Proteomes" id="UP000324800"/>
    </source>
</evidence>